<gene>
    <name evidence="7" type="primary">atsA_60</name>
    <name evidence="7" type="ORF">Poly51_34550</name>
</gene>
<dbReference type="PANTHER" id="PTHR42693:SF53">
    <property type="entry name" value="ENDO-4-O-SULFATASE"/>
    <property type="match status" value="1"/>
</dbReference>
<keyword evidence="3 7" id="KW-0378">Hydrolase</keyword>
<dbReference type="OrthoDB" id="9783154at2"/>
<dbReference type="GO" id="GO:0046872">
    <property type="term" value="F:metal ion binding"/>
    <property type="evidence" value="ECO:0007669"/>
    <property type="project" value="UniProtKB-KW"/>
</dbReference>
<dbReference type="Pfam" id="PF00884">
    <property type="entry name" value="Sulfatase"/>
    <property type="match status" value="1"/>
</dbReference>
<sequence precursor="true">MKYYMLILSTLVLFAGNAFAAEKPNVVLIFADDLGYGDVGCYGATKVKTPGIDKLAVEGRRFTDAHSASAVCTPSRYALLTGEYPHRRNLSKPVFLKTGLVIDTKQQTAASVMKDAGYDTACIGKWHLGFGDRAPDWNGELKPGPLECGFDYYYGVPVVNSHPPFVYVENHKVVGLVPDDPFVFGKKAKTREFFEKMGVNQIGGADAAHALYDDEAVGTTLTEKAVDWIKNRGKNPFFLYLATTNIHHPFTPAPRFKGTSKCGPYGDFIHELDWIVAEVMKTLEAQGVADNTLVIFTSDNGGMFNVGGQNAWDAGHRLNGELLGFKFGAWEGGHRVPFIARWPEKIEAGSVSDELISNIDMIATFAALTGMQLKNGHGRDSVNVLSALTGNPSKPLRDHIVLAPSRQSHLAVRKGKWMYIGAQGSGGFTAAKRGAHAFGGPAAITYAGYQNNDIENGKIKKDAPPAQLYDLVADVSQTTNLYNEYPEVVKEMQALLETYKPVRTATPKLAPRPAAKTGPKNVEIPVGNAFPGEKTDFKGFDLYKVKTAKGYLSVVCPKEAAPGKPWMWRSGMFWKAIPKFHDADLKLVEQGYHVVLSAGHVYGHPKGNAGIDAAYDLLTTEYGFSKRCSMASMSRETNALFRWAATHPERVESIYVDNGVLNLRSWPGGAQVPGSSSKFKGHLPSWEGLKKAYGFTSDEEALAAKISPIDLLEPLAKAGVPILTVCGSKDDCCIYEEQDAILEQRYKALGGDITVIIENKGHSHGMNDPTPVIEFIRKNKNRTDKNQ</sequence>
<proteinExistence type="inferred from homology"/>
<organism evidence="7 8">
    <name type="scientific">Rubripirellula tenax</name>
    <dbReference type="NCBI Taxonomy" id="2528015"/>
    <lineage>
        <taxon>Bacteria</taxon>
        <taxon>Pseudomonadati</taxon>
        <taxon>Planctomycetota</taxon>
        <taxon>Planctomycetia</taxon>
        <taxon>Pirellulales</taxon>
        <taxon>Pirellulaceae</taxon>
        <taxon>Rubripirellula</taxon>
    </lineage>
</organism>
<dbReference type="AlphaFoldDB" id="A0A5C6F3Z5"/>
<dbReference type="InterPro" id="IPR029058">
    <property type="entry name" value="AB_hydrolase_fold"/>
</dbReference>
<keyword evidence="8" id="KW-1185">Reference proteome</keyword>
<dbReference type="PROSITE" id="PS00523">
    <property type="entry name" value="SULFATASE_1"/>
    <property type="match status" value="1"/>
</dbReference>
<evidence type="ECO:0000313" key="7">
    <source>
        <dbReference type="EMBL" id="TWU54736.1"/>
    </source>
</evidence>
<protein>
    <submittedName>
        <fullName evidence="7">Arylsulfatase</fullName>
        <ecNumber evidence="7">3.1.6.1</ecNumber>
    </submittedName>
</protein>
<evidence type="ECO:0000256" key="5">
    <source>
        <dbReference type="SAM" id="SignalP"/>
    </source>
</evidence>
<dbReference type="Gene3D" id="3.30.1120.10">
    <property type="match status" value="1"/>
</dbReference>
<evidence type="ECO:0000256" key="2">
    <source>
        <dbReference type="ARBA" id="ARBA00022723"/>
    </source>
</evidence>
<dbReference type="PANTHER" id="PTHR42693">
    <property type="entry name" value="ARYLSULFATASE FAMILY MEMBER"/>
    <property type="match status" value="1"/>
</dbReference>
<comment type="similarity">
    <text evidence="1">Belongs to the sulfatase family.</text>
</comment>
<dbReference type="InterPro" id="IPR024607">
    <property type="entry name" value="Sulfatase_CS"/>
</dbReference>
<evidence type="ECO:0000256" key="3">
    <source>
        <dbReference type="ARBA" id="ARBA00022801"/>
    </source>
</evidence>
<dbReference type="InterPro" id="IPR000917">
    <property type="entry name" value="Sulfatase_N"/>
</dbReference>
<reference evidence="7 8" key="1">
    <citation type="submission" date="2019-02" db="EMBL/GenBank/DDBJ databases">
        <title>Deep-cultivation of Planctomycetes and their phenomic and genomic characterization uncovers novel biology.</title>
        <authorList>
            <person name="Wiegand S."/>
            <person name="Jogler M."/>
            <person name="Boedeker C."/>
            <person name="Pinto D."/>
            <person name="Vollmers J."/>
            <person name="Rivas-Marin E."/>
            <person name="Kohn T."/>
            <person name="Peeters S.H."/>
            <person name="Heuer A."/>
            <person name="Rast P."/>
            <person name="Oberbeckmann S."/>
            <person name="Bunk B."/>
            <person name="Jeske O."/>
            <person name="Meyerdierks A."/>
            <person name="Storesund J.E."/>
            <person name="Kallscheuer N."/>
            <person name="Luecker S."/>
            <person name="Lage O.M."/>
            <person name="Pohl T."/>
            <person name="Merkel B.J."/>
            <person name="Hornburger P."/>
            <person name="Mueller R.-W."/>
            <person name="Bruemmer F."/>
            <person name="Labrenz M."/>
            <person name="Spormann A.M."/>
            <person name="Op Den Camp H."/>
            <person name="Overmann J."/>
            <person name="Amann R."/>
            <person name="Jetten M.S.M."/>
            <person name="Mascher T."/>
            <person name="Medema M.H."/>
            <person name="Devos D.P."/>
            <person name="Kaster A.-K."/>
            <person name="Ovreas L."/>
            <person name="Rohde M."/>
            <person name="Galperin M.Y."/>
            <person name="Jogler C."/>
        </authorList>
    </citation>
    <scope>NUCLEOTIDE SEQUENCE [LARGE SCALE GENOMIC DNA]</scope>
    <source>
        <strain evidence="7 8">Poly51</strain>
    </source>
</reference>
<feature type="chain" id="PRO_5023050753" evidence="5">
    <location>
        <begin position="21"/>
        <end position="787"/>
    </location>
</feature>
<dbReference type="SUPFAM" id="SSF53649">
    <property type="entry name" value="Alkaline phosphatase-like"/>
    <property type="match status" value="1"/>
</dbReference>
<dbReference type="Gene3D" id="3.40.50.1820">
    <property type="entry name" value="alpha/beta hydrolase"/>
    <property type="match status" value="1"/>
</dbReference>
<feature type="domain" description="Sulfatase N-terminal" evidence="6">
    <location>
        <begin position="24"/>
        <end position="371"/>
    </location>
</feature>
<dbReference type="SUPFAM" id="SSF53474">
    <property type="entry name" value="alpha/beta-Hydrolases"/>
    <property type="match status" value="1"/>
</dbReference>
<dbReference type="InterPro" id="IPR050738">
    <property type="entry name" value="Sulfatase"/>
</dbReference>
<evidence type="ECO:0000256" key="1">
    <source>
        <dbReference type="ARBA" id="ARBA00008779"/>
    </source>
</evidence>
<feature type="signal peptide" evidence="5">
    <location>
        <begin position="1"/>
        <end position="20"/>
    </location>
</feature>
<name>A0A5C6F3Z5_9BACT</name>
<dbReference type="Gene3D" id="3.40.720.10">
    <property type="entry name" value="Alkaline Phosphatase, subunit A"/>
    <property type="match status" value="1"/>
</dbReference>
<dbReference type="EC" id="3.1.6.1" evidence="7"/>
<dbReference type="GO" id="GO:0004065">
    <property type="term" value="F:arylsulfatase activity"/>
    <property type="evidence" value="ECO:0007669"/>
    <property type="project" value="UniProtKB-EC"/>
</dbReference>
<dbReference type="InterPro" id="IPR017850">
    <property type="entry name" value="Alkaline_phosphatase_core_sf"/>
</dbReference>
<accession>A0A5C6F3Z5</accession>
<comment type="caution">
    <text evidence="7">The sequence shown here is derived from an EMBL/GenBank/DDBJ whole genome shotgun (WGS) entry which is preliminary data.</text>
</comment>
<keyword evidence="4" id="KW-0106">Calcium</keyword>
<dbReference type="CDD" id="cd16143">
    <property type="entry name" value="ARS_like"/>
    <property type="match status" value="1"/>
</dbReference>
<dbReference type="Proteomes" id="UP000318288">
    <property type="component" value="Unassembled WGS sequence"/>
</dbReference>
<keyword evidence="2" id="KW-0479">Metal-binding</keyword>
<evidence type="ECO:0000256" key="4">
    <source>
        <dbReference type="ARBA" id="ARBA00022837"/>
    </source>
</evidence>
<evidence type="ECO:0000259" key="6">
    <source>
        <dbReference type="Pfam" id="PF00884"/>
    </source>
</evidence>
<dbReference type="RefSeq" id="WP_146458898.1">
    <property type="nucleotide sequence ID" value="NZ_SJPW01000004.1"/>
</dbReference>
<dbReference type="PROSITE" id="PS00149">
    <property type="entry name" value="SULFATASE_2"/>
    <property type="match status" value="1"/>
</dbReference>
<dbReference type="EMBL" id="SJPW01000004">
    <property type="protein sequence ID" value="TWU54736.1"/>
    <property type="molecule type" value="Genomic_DNA"/>
</dbReference>
<keyword evidence="5" id="KW-0732">Signal</keyword>
<evidence type="ECO:0000313" key="8">
    <source>
        <dbReference type="Proteomes" id="UP000318288"/>
    </source>
</evidence>